<evidence type="ECO:0000313" key="1">
    <source>
        <dbReference type="EMBL" id="MDR5712952.1"/>
    </source>
</evidence>
<evidence type="ECO:0000313" key="2">
    <source>
        <dbReference type="Proteomes" id="UP001260872"/>
    </source>
</evidence>
<keyword evidence="2" id="KW-1185">Reference proteome</keyword>
<dbReference type="Proteomes" id="UP001260872">
    <property type="component" value="Unassembled WGS sequence"/>
</dbReference>
<dbReference type="EMBL" id="JAVKGT010000044">
    <property type="protein sequence ID" value="MDR5712952.1"/>
    <property type="molecule type" value="Genomic_DNA"/>
</dbReference>
<gene>
    <name evidence="1" type="ORF">RH857_12560</name>
</gene>
<sequence length="161" mass="18006">MSIQDQLTKLNQARTTANRLDMVAAHLEHANAPKGLIAFTQGLGEMYEADAQTIEDQIIQSTEEDIDAEIVDERSEKSFVTLGGNDFYEGDSIEDPSLSTYMSLPPGTVVQGGDDTEERYQKRRDGFWYRLSGNAVSSVDLFSLEYHHITLVSLPTQEDQK</sequence>
<proteinExistence type="predicted"/>
<reference evidence="2" key="1">
    <citation type="submission" date="2023-07" db="EMBL/GenBank/DDBJ databases">
        <title>Description of three actinobacteria isolated from air of manufacturing shop in a pharmaceutical factory.</title>
        <authorList>
            <person name="Zhang D.-F."/>
        </authorList>
    </citation>
    <scope>NUCLEOTIDE SEQUENCE [LARGE SCALE GENOMIC DNA]</scope>
    <source>
        <strain evidence="2">CCTCC AB 207010</strain>
    </source>
</reference>
<protein>
    <submittedName>
        <fullName evidence="1">Uncharacterized protein</fullName>
    </submittedName>
</protein>
<accession>A0ABU1FX85</accession>
<name>A0ABU1FX85_9MICC</name>
<organism evidence="1 2">
    <name type="scientific">Nesterenkonia flava</name>
    <dbReference type="NCBI Taxonomy" id="469799"/>
    <lineage>
        <taxon>Bacteria</taxon>
        <taxon>Bacillati</taxon>
        <taxon>Actinomycetota</taxon>
        <taxon>Actinomycetes</taxon>
        <taxon>Micrococcales</taxon>
        <taxon>Micrococcaceae</taxon>
        <taxon>Nesterenkonia</taxon>
    </lineage>
</organism>
<dbReference type="RefSeq" id="WP_310538320.1">
    <property type="nucleotide sequence ID" value="NZ_BAAAOC010000012.1"/>
</dbReference>
<comment type="caution">
    <text evidence="1">The sequence shown here is derived from an EMBL/GenBank/DDBJ whole genome shotgun (WGS) entry which is preliminary data.</text>
</comment>